<dbReference type="AlphaFoldDB" id="A0A345JS03"/>
<dbReference type="PANTHER" id="PTHR43166">
    <property type="entry name" value="AMINO ACID IMPORT ATP-BINDING PROTEIN"/>
    <property type="match status" value="1"/>
</dbReference>
<dbReference type="FunFam" id="3.40.50.300:FF:000056">
    <property type="entry name" value="Cell division ATP-binding protein FtsE"/>
    <property type="match status" value="1"/>
</dbReference>
<feature type="domain" description="ABC transporter" evidence="12">
    <location>
        <begin position="10"/>
        <end position="249"/>
    </location>
</feature>
<dbReference type="Gene3D" id="3.40.50.300">
    <property type="entry name" value="P-loop containing nucleotide triphosphate hydrolases"/>
    <property type="match status" value="1"/>
</dbReference>
<evidence type="ECO:0000256" key="5">
    <source>
        <dbReference type="ARBA" id="ARBA00022448"/>
    </source>
</evidence>
<name>A0A345JS03_9GAMM</name>
<proteinExistence type="inferred from homology"/>
<comment type="subcellular location">
    <subcellularLocation>
        <location evidence="2">Cell inner membrane</location>
        <topology evidence="2">Peripheral membrane protein</topology>
    </subcellularLocation>
</comment>
<dbReference type="GO" id="GO:0005524">
    <property type="term" value="F:ATP binding"/>
    <property type="evidence" value="ECO:0007669"/>
    <property type="project" value="UniProtKB-KW"/>
</dbReference>
<dbReference type="CDD" id="cd03258">
    <property type="entry name" value="ABC_MetN_methionine_transporter"/>
    <property type="match status" value="1"/>
</dbReference>
<evidence type="ECO:0000256" key="9">
    <source>
        <dbReference type="ARBA" id="ARBA00022967"/>
    </source>
</evidence>
<dbReference type="PROSITE" id="PS50893">
    <property type="entry name" value="ABC_TRANSPORTER_2"/>
    <property type="match status" value="1"/>
</dbReference>
<evidence type="ECO:0000256" key="1">
    <source>
        <dbReference type="ARBA" id="ARBA00002579"/>
    </source>
</evidence>
<organism evidence="13 14">
    <name type="scientific">Francisella opportunistica</name>
    <dbReference type="NCBI Taxonomy" id="2016517"/>
    <lineage>
        <taxon>Bacteria</taxon>
        <taxon>Pseudomonadati</taxon>
        <taxon>Pseudomonadota</taxon>
        <taxon>Gammaproteobacteria</taxon>
        <taxon>Thiotrichales</taxon>
        <taxon>Francisellaceae</taxon>
        <taxon>Francisella</taxon>
    </lineage>
</organism>
<dbReference type="InterPro" id="IPR050086">
    <property type="entry name" value="MetN_ABC_transporter-like"/>
</dbReference>
<accession>A0A345JS03</accession>
<dbReference type="InterPro" id="IPR018449">
    <property type="entry name" value="NIL_domain"/>
</dbReference>
<reference evidence="13 14" key="1">
    <citation type="submission" date="2017-07" db="EMBL/GenBank/DDBJ databases">
        <title>Complete genome sequences and comparative analysis of the novel pathogen Francisella opportunistica.</title>
        <authorList>
            <person name="Dietrich E.A."/>
            <person name="Kingry L.C."/>
            <person name="Petersen J.M."/>
        </authorList>
    </citation>
    <scope>NUCLEOTIDE SEQUENCE [LARGE SCALE GENOMIC DNA]</scope>
    <source>
        <strain evidence="13 14">14-2155</strain>
    </source>
</reference>
<keyword evidence="9" id="KW-1278">Translocase</keyword>
<keyword evidence="11" id="KW-0472">Membrane</keyword>
<evidence type="ECO:0000256" key="8">
    <source>
        <dbReference type="ARBA" id="ARBA00022840"/>
    </source>
</evidence>
<dbReference type="SUPFAM" id="SSF52540">
    <property type="entry name" value="P-loop containing nucleoside triphosphate hydrolases"/>
    <property type="match status" value="1"/>
</dbReference>
<dbReference type="Pfam" id="PF00005">
    <property type="entry name" value="ABC_tran"/>
    <property type="match status" value="1"/>
</dbReference>
<dbReference type="InterPro" id="IPR017871">
    <property type="entry name" value="ABC_transporter-like_CS"/>
</dbReference>
<keyword evidence="8 13" id="KW-0067">ATP-binding</keyword>
<evidence type="ECO:0000256" key="10">
    <source>
        <dbReference type="ARBA" id="ARBA00022970"/>
    </source>
</evidence>
<evidence type="ECO:0000256" key="6">
    <source>
        <dbReference type="ARBA" id="ARBA00022475"/>
    </source>
</evidence>
<dbReference type="InterPro" id="IPR027417">
    <property type="entry name" value="P-loop_NTPase"/>
</dbReference>
<dbReference type="KEGG" id="foo:CGC45_05640"/>
<dbReference type="InterPro" id="IPR041701">
    <property type="entry name" value="MetN_ABC"/>
</dbReference>
<comment type="similarity">
    <text evidence="3">Belongs to the ABC transporter superfamily.</text>
</comment>
<dbReference type="Pfam" id="PF09383">
    <property type="entry name" value="NIL"/>
    <property type="match status" value="1"/>
</dbReference>
<dbReference type="GO" id="GO:0005886">
    <property type="term" value="C:plasma membrane"/>
    <property type="evidence" value="ECO:0007669"/>
    <property type="project" value="UniProtKB-SubCell"/>
</dbReference>
<protein>
    <recommendedName>
        <fullName evidence="4">Cell division ATP-binding protein FtsE</fullName>
    </recommendedName>
</protein>
<dbReference type="InterPro" id="IPR003439">
    <property type="entry name" value="ABC_transporter-like_ATP-bd"/>
</dbReference>
<dbReference type="Gene3D" id="3.30.70.260">
    <property type="match status" value="1"/>
</dbReference>
<keyword evidence="10" id="KW-0029">Amino-acid transport</keyword>
<dbReference type="Proteomes" id="UP000253862">
    <property type="component" value="Chromosome"/>
</dbReference>
<dbReference type="GO" id="GO:0006865">
    <property type="term" value="P:amino acid transport"/>
    <property type="evidence" value="ECO:0007669"/>
    <property type="project" value="UniProtKB-KW"/>
</dbReference>
<evidence type="ECO:0000313" key="13">
    <source>
        <dbReference type="EMBL" id="AXH30099.1"/>
    </source>
</evidence>
<dbReference type="InterPro" id="IPR045865">
    <property type="entry name" value="ACT-like_dom_sf"/>
</dbReference>
<evidence type="ECO:0000256" key="11">
    <source>
        <dbReference type="ARBA" id="ARBA00023136"/>
    </source>
</evidence>
<keyword evidence="14" id="KW-1185">Reference proteome</keyword>
<dbReference type="SMART" id="SM00382">
    <property type="entry name" value="AAA"/>
    <property type="match status" value="1"/>
</dbReference>
<comment type="function">
    <text evidence="1">Part of the ABC transporter FtsEX involved in cellular division. Important for assembly or stability of the septal ring.</text>
</comment>
<dbReference type="PROSITE" id="PS00211">
    <property type="entry name" value="ABC_TRANSPORTER_1"/>
    <property type="match status" value="1"/>
</dbReference>
<dbReference type="SUPFAM" id="SSF55021">
    <property type="entry name" value="ACT-like"/>
    <property type="match status" value="1"/>
</dbReference>
<evidence type="ECO:0000256" key="3">
    <source>
        <dbReference type="ARBA" id="ARBA00005417"/>
    </source>
</evidence>
<evidence type="ECO:0000256" key="2">
    <source>
        <dbReference type="ARBA" id="ARBA00004417"/>
    </source>
</evidence>
<gene>
    <name evidence="13" type="ORF">CGC43_05640</name>
</gene>
<evidence type="ECO:0000313" key="14">
    <source>
        <dbReference type="Proteomes" id="UP000253862"/>
    </source>
</evidence>
<dbReference type="PANTHER" id="PTHR43166:SF30">
    <property type="entry name" value="METHIONINE IMPORT ATP-BINDING PROTEIN METN"/>
    <property type="match status" value="1"/>
</dbReference>
<dbReference type="InterPro" id="IPR003593">
    <property type="entry name" value="AAA+_ATPase"/>
</dbReference>
<evidence type="ECO:0000256" key="7">
    <source>
        <dbReference type="ARBA" id="ARBA00022741"/>
    </source>
</evidence>
<sequence>MVTKQRQKMIQIKNLKKEYKTNNTSNLVLDNINLEIKQGEIFGIIGHSGAGKSSLLRCLNLLEQPTDGSIFIADENITKKNSKQLREFRKKVAMIFQHFNLLSSRNVFENIALPLEIQGIPKAEIKKRVFELLELVELPNKANAYPTELSGGQKQKVAIARALALNPLVLLSDEATSALDPTSTKQILALLKRLNKELGLTIVLITHEMDVVRKICDRVAIIDKGRIAEMGKTLDVFLNPQAPVTRSFVETSIHTKVPDFIAKKLHDNPYSYDNTYPVVQLTFYGDKGKMPIIAEISRQFNATASIIQANIETIQDQIVGIAICHITGERQDWENALKFLSNQDVNLKVLGYATADNI</sequence>
<evidence type="ECO:0000256" key="4">
    <source>
        <dbReference type="ARBA" id="ARBA00020019"/>
    </source>
</evidence>
<keyword evidence="7" id="KW-0547">Nucleotide-binding</keyword>
<dbReference type="OrthoDB" id="9802264at2"/>
<dbReference type="SMART" id="SM00930">
    <property type="entry name" value="NIL"/>
    <property type="match status" value="1"/>
</dbReference>
<keyword evidence="6" id="KW-1003">Cell membrane</keyword>
<dbReference type="GO" id="GO:0016887">
    <property type="term" value="F:ATP hydrolysis activity"/>
    <property type="evidence" value="ECO:0007669"/>
    <property type="project" value="InterPro"/>
</dbReference>
<keyword evidence="5" id="KW-0813">Transport</keyword>
<evidence type="ECO:0000259" key="12">
    <source>
        <dbReference type="PROSITE" id="PS50893"/>
    </source>
</evidence>
<dbReference type="EMBL" id="CP022375">
    <property type="protein sequence ID" value="AXH30099.1"/>
    <property type="molecule type" value="Genomic_DNA"/>
</dbReference>